<keyword evidence="2 9" id="KW-0812">Transmembrane</keyword>
<dbReference type="GO" id="GO:0007165">
    <property type="term" value="P:signal transduction"/>
    <property type="evidence" value="ECO:0007669"/>
    <property type="project" value="UniProtKB-KW"/>
</dbReference>
<dbReference type="Pfam" id="PF00015">
    <property type="entry name" value="MCPsignal"/>
    <property type="match status" value="1"/>
</dbReference>
<keyword evidence="14" id="KW-1185">Reference proteome</keyword>
<dbReference type="PROSITE" id="PS50885">
    <property type="entry name" value="HAMP"/>
    <property type="match status" value="1"/>
</dbReference>
<name>A0A6V8LSR1_9BACT</name>
<comment type="subcellular location">
    <subcellularLocation>
        <location evidence="1">Membrane</location>
        <topology evidence="1">Multi-pass membrane protein</topology>
    </subcellularLocation>
</comment>
<dbReference type="SUPFAM" id="SSF55785">
    <property type="entry name" value="PYP-like sensor domain (PAS domain)"/>
    <property type="match status" value="1"/>
</dbReference>
<dbReference type="Pfam" id="PF08448">
    <property type="entry name" value="PAS_4"/>
    <property type="match status" value="1"/>
</dbReference>
<dbReference type="InterPro" id="IPR013656">
    <property type="entry name" value="PAS_4"/>
</dbReference>
<dbReference type="Gene3D" id="1.10.287.950">
    <property type="entry name" value="Methyl-accepting chemotaxis protein"/>
    <property type="match status" value="1"/>
</dbReference>
<dbReference type="CDD" id="cd00130">
    <property type="entry name" value="PAS"/>
    <property type="match status" value="1"/>
</dbReference>
<feature type="transmembrane region" description="Helical" evidence="9">
    <location>
        <begin position="173"/>
        <end position="196"/>
    </location>
</feature>
<keyword evidence="4 9" id="KW-0472">Membrane</keyword>
<feature type="domain" description="Methyl-accepting transducer" evidence="10">
    <location>
        <begin position="389"/>
        <end position="625"/>
    </location>
</feature>
<dbReference type="Gene3D" id="6.10.340.10">
    <property type="match status" value="1"/>
</dbReference>
<evidence type="ECO:0000256" key="1">
    <source>
        <dbReference type="ARBA" id="ARBA00004141"/>
    </source>
</evidence>
<dbReference type="AlphaFoldDB" id="A0A6V8LSR1"/>
<dbReference type="SMART" id="SM00283">
    <property type="entry name" value="MA"/>
    <property type="match status" value="1"/>
</dbReference>
<keyword evidence="3 9" id="KW-1133">Transmembrane helix</keyword>
<protein>
    <submittedName>
        <fullName evidence="13">Methyl-accepting chemotaxis protein 3</fullName>
    </submittedName>
</protein>
<dbReference type="InterPro" id="IPR000700">
    <property type="entry name" value="PAS-assoc_C"/>
</dbReference>
<reference evidence="13 14" key="1">
    <citation type="submission" date="2020-04" db="EMBL/GenBank/DDBJ databases">
        <authorList>
            <consortium name="Desulfovibrio sp. FSS-1 genome sequencing consortium"/>
            <person name="Shimoshige H."/>
            <person name="Kobayashi H."/>
            <person name="Maekawa T."/>
        </authorList>
    </citation>
    <scope>NUCLEOTIDE SEQUENCE [LARGE SCALE GENOMIC DNA]</scope>
    <source>
        <strain evidence="13 14">SIID29052-01</strain>
    </source>
</reference>
<dbReference type="EMBL" id="BLTE01000003">
    <property type="protein sequence ID" value="GFK93119.1"/>
    <property type="molecule type" value="Genomic_DNA"/>
</dbReference>
<accession>A0A6V8LSR1</accession>
<feature type="coiled-coil region" evidence="8">
    <location>
        <begin position="379"/>
        <end position="406"/>
    </location>
</feature>
<evidence type="ECO:0000256" key="2">
    <source>
        <dbReference type="ARBA" id="ARBA00022692"/>
    </source>
</evidence>
<dbReference type="RefSeq" id="WP_173081841.1">
    <property type="nucleotide sequence ID" value="NZ_BLTE01000003.1"/>
</dbReference>
<comment type="similarity">
    <text evidence="6">Belongs to the methyl-accepting chemotaxis (MCP) protein family.</text>
</comment>
<evidence type="ECO:0000256" key="6">
    <source>
        <dbReference type="ARBA" id="ARBA00029447"/>
    </source>
</evidence>
<dbReference type="PROSITE" id="PS50111">
    <property type="entry name" value="CHEMOTAXIS_TRANSDUC_2"/>
    <property type="match status" value="1"/>
</dbReference>
<evidence type="ECO:0000256" key="8">
    <source>
        <dbReference type="SAM" id="Coils"/>
    </source>
</evidence>
<keyword evidence="8" id="KW-0175">Coiled coil</keyword>
<evidence type="ECO:0000259" key="11">
    <source>
        <dbReference type="PROSITE" id="PS50113"/>
    </source>
</evidence>
<dbReference type="CDD" id="cd11386">
    <property type="entry name" value="MCP_signal"/>
    <property type="match status" value="1"/>
</dbReference>
<dbReference type="InterPro" id="IPR029095">
    <property type="entry name" value="NarX-like_N"/>
</dbReference>
<dbReference type="Gene3D" id="3.30.450.20">
    <property type="entry name" value="PAS domain"/>
    <property type="match status" value="1"/>
</dbReference>
<proteinExistence type="inferred from homology"/>
<dbReference type="PANTHER" id="PTHR32089:SF112">
    <property type="entry name" value="LYSOZYME-LIKE PROTEIN-RELATED"/>
    <property type="match status" value="1"/>
</dbReference>
<evidence type="ECO:0000256" key="3">
    <source>
        <dbReference type="ARBA" id="ARBA00022989"/>
    </source>
</evidence>
<evidence type="ECO:0000256" key="5">
    <source>
        <dbReference type="ARBA" id="ARBA00023224"/>
    </source>
</evidence>
<feature type="domain" description="PAC" evidence="11">
    <location>
        <begin position="322"/>
        <end position="374"/>
    </location>
</feature>
<evidence type="ECO:0000259" key="12">
    <source>
        <dbReference type="PROSITE" id="PS50885"/>
    </source>
</evidence>
<evidence type="ECO:0000256" key="4">
    <source>
        <dbReference type="ARBA" id="ARBA00023136"/>
    </source>
</evidence>
<dbReference type="Proteomes" id="UP000494245">
    <property type="component" value="Unassembled WGS sequence"/>
</dbReference>
<feature type="domain" description="HAMP" evidence="12">
    <location>
        <begin position="197"/>
        <end position="249"/>
    </location>
</feature>
<dbReference type="GO" id="GO:0016020">
    <property type="term" value="C:membrane"/>
    <property type="evidence" value="ECO:0007669"/>
    <property type="project" value="UniProtKB-SubCell"/>
</dbReference>
<evidence type="ECO:0000313" key="13">
    <source>
        <dbReference type="EMBL" id="GFK93119.1"/>
    </source>
</evidence>
<evidence type="ECO:0000259" key="10">
    <source>
        <dbReference type="PROSITE" id="PS50111"/>
    </source>
</evidence>
<dbReference type="InterPro" id="IPR003660">
    <property type="entry name" value="HAMP_dom"/>
</dbReference>
<evidence type="ECO:0000256" key="7">
    <source>
        <dbReference type="PROSITE-ProRule" id="PRU00284"/>
    </source>
</evidence>
<gene>
    <name evidence="13" type="primary">mcp3</name>
    <name evidence="13" type="ORF">NNJEOMEG_00948</name>
</gene>
<organism evidence="13 14">
    <name type="scientific">Fundidesulfovibrio magnetotacticus</name>
    <dbReference type="NCBI Taxonomy" id="2730080"/>
    <lineage>
        <taxon>Bacteria</taxon>
        <taxon>Pseudomonadati</taxon>
        <taxon>Thermodesulfobacteriota</taxon>
        <taxon>Desulfovibrionia</taxon>
        <taxon>Desulfovibrionales</taxon>
        <taxon>Desulfovibrionaceae</taxon>
        <taxon>Fundidesulfovibrio</taxon>
    </lineage>
</organism>
<dbReference type="PANTHER" id="PTHR32089">
    <property type="entry name" value="METHYL-ACCEPTING CHEMOTAXIS PROTEIN MCPB"/>
    <property type="match status" value="1"/>
</dbReference>
<evidence type="ECO:0000256" key="9">
    <source>
        <dbReference type="SAM" id="Phobius"/>
    </source>
</evidence>
<comment type="caution">
    <text evidence="13">The sequence shown here is derived from an EMBL/GenBank/DDBJ whole genome shotgun (WGS) entry which is preliminary data.</text>
</comment>
<evidence type="ECO:0000313" key="14">
    <source>
        <dbReference type="Proteomes" id="UP000494245"/>
    </source>
</evidence>
<dbReference type="InterPro" id="IPR035965">
    <property type="entry name" value="PAS-like_dom_sf"/>
</dbReference>
<dbReference type="SUPFAM" id="SSF58104">
    <property type="entry name" value="Methyl-accepting chemotaxis protein (MCP) signaling domain"/>
    <property type="match status" value="1"/>
</dbReference>
<dbReference type="NCBIfam" id="TIGR00229">
    <property type="entry name" value="sensory_box"/>
    <property type="match status" value="1"/>
</dbReference>
<dbReference type="PROSITE" id="PS50113">
    <property type="entry name" value="PAC"/>
    <property type="match status" value="1"/>
</dbReference>
<sequence length="683" mass="72781">MSLKWKVLMPIGILLAVMGAMLGATAYVSSMQRDDGVVINLAGRQRMLSQKIAKEALLLGAGPDQALLAKLRASMGVFEATLAALMDSGSAPLTLNPAGPSRAIPKAPLTVRPLLESVAAQWTRYKPLVEAVAAGGAPADRAVLLASSEAVNLEMDKAVTRMQLESEQRVSTLLLSQGLLLLVGLLVGAAIAWTLLCTVIRPMERLTAFAVQAGEHGQADPPRMRLSGEMAQLAGALQTMLADLRRRFGFSEGVLKGLSNSFPLVVFDMDGKITHCNDQALRLFGKQCPAESCFGMTPGEFFYGDRNRQTRSMDAVRHRKQVQTEMEYVMESGAVRNILVTANPIEGMDGEMLGVFSLYYDLTSAREQERSLGRQTARMRELADRAEQVTQVLDRASHDLAALMQQAASDAVRQDSLAGETGGAMERVDESARQVAGKALASSRSAQAALENAALGERSAADVAKAFADINATAVKLREGMERLGDRAGQIGNIITAIEDIADQTNLLALNAAIEAARAGDAGRGFAVVADEVRKLAEKTMNATKDVVVAIRAIQDGVGSNLAATQQTADSIASCAALSETSRHALRTIVEAMESTNRQIQDIAQLAQDQAGACAEVVESLGDVREVSAGTREGMYRASAQVDDLAGQTNELSGLIVCLRQEQLAGCELLERTADSKNEAVQR</sequence>
<dbReference type="Pfam" id="PF13675">
    <property type="entry name" value="PilJ"/>
    <property type="match status" value="1"/>
</dbReference>
<reference evidence="13 14" key="2">
    <citation type="submission" date="2020-05" db="EMBL/GenBank/DDBJ databases">
        <title>Draft genome sequence of Desulfovibrio sp. strainFSS-1.</title>
        <authorList>
            <person name="Shimoshige H."/>
            <person name="Kobayashi H."/>
            <person name="Maekawa T."/>
        </authorList>
    </citation>
    <scope>NUCLEOTIDE SEQUENCE [LARGE SCALE GENOMIC DNA]</scope>
    <source>
        <strain evidence="13 14">SIID29052-01</strain>
    </source>
</reference>
<dbReference type="InterPro" id="IPR004089">
    <property type="entry name" value="MCPsignal_dom"/>
</dbReference>
<keyword evidence="5 7" id="KW-0807">Transducer</keyword>
<dbReference type="InterPro" id="IPR000014">
    <property type="entry name" value="PAS"/>
</dbReference>